<dbReference type="EMBL" id="JX101647">
    <property type="protein sequence ID" value="AGC70728.1"/>
    <property type="molecule type" value="Genomic_DNA"/>
</dbReference>
<geneLocation type="plasmid" evidence="1">
    <name>pM131-2</name>
</geneLocation>
<name>V9M6C6_9GAMM</name>
<organism evidence="1">
    <name type="scientific">Acinetobacter sp. M131</name>
    <dbReference type="NCBI Taxonomy" id="1280052"/>
    <lineage>
        <taxon>Bacteria</taxon>
        <taxon>Pseudomonadati</taxon>
        <taxon>Pseudomonadota</taxon>
        <taxon>Gammaproteobacteria</taxon>
        <taxon>Moraxellales</taxon>
        <taxon>Moraxellaceae</taxon>
        <taxon>Acinetobacter</taxon>
    </lineage>
</organism>
<reference evidence="1" key="1">
    <citation type="submission" date="2012-05" db="EMBL/GenBank/DDBJ databases">
        <title>Sequencing and Analysis of an oxa-58 oxacillinase-encoding plasmid from Acinetobacter spp.</title>
        <authorList>
            <person name="Peng S.-M."/>
            <person name="Liao T.-L."/>
            <person name="Lin A.-C."/>
            <person name="Huang T.-W."/>
            <person name="Lauderdale T.-L."/>
            <person name="Chen Y.-T."/>
        </authorList>
    </citation>
    <scope>NUCLEOTIDE SEQUENCE</scope>
    <source>
        <strain evidence="1">M131</strain>
        <plasmid evidence="1">pM131-2</plasmid>
    </source>
</reference>
<evidence type="ECO:0000313" key="1">
    <source>
        <dbReference type="EMBL" id="AGC70728.1"/>
    </source>
</evidence>
<protein>
    <submittedName>
        <fullName evidence="1">Uncharacterized protein</fullName>
    </submittedName>
</protein>
<accession>V9M6C6</accession>
<sequence>MENAENRKNKVSSFPLLVQGFLPAAGNNAAWLRRSTCATAH</sequence>
<keyword evidence="1" id="KW-0614">Plasmid</keyword>
<dbReference type="AlphaFoldDB" id="V9M6C6"/>
<proteinExistence type="predicted"/>